<evidence type="ECO:0000313" key="3">
    <source>
        <dbReference type="EMBL" id="PRP81045.1"/>
    </source>
</evidence>
<feature type="coiled-coil region" evidence="1">
    <location>
        <begin position="297"/>
        <end position="331"/>
    </location>
</feature>
<name>A0A2P6NAR3_9EUKA</name>
<keyword evidence="4" id="KW-1185">Reference proteome</keyword>
<gene>
    <name evidence="3" type="ORF">PROFUN_11123</name>
</gene>
<accession>A0A2P6NAR3</accession>
<dbReference type="AlphaFoldDB" id="A0A2P6NAR3"/>
<dbReference type="OrthoDB" id="2014495at2759"/>
<organism evidence="3 4">
    <name type="scientific">Planoprotostelium fungivorum</name>
    <dbReference type="NCBI Taxonomy" id="1890364"/>
    <lineage>
        <taxon>Eukaryota</taxon>
        <taxon>Amoebozoa</taxon>
        <taxon>Evosea</taxon>
        <taxon>Variosea</taxon>
        <taxon>Cavosteliida</taxon>
        <taxon>Cavosteliaceae</taxon>
        <taxon>Planoprotostelium</taxon>
    </lineage>
</organism>
<feature type="compositionally biased region" description="Polar residues" evidence="2">
    <location>
        <begin position="343"/>
        <end position="358"/>
    </location>
</feature>
<dbReference type="InParanoid" id="A0A2P6NAR3"/>
<proteinExistence type="predicted"/>
<sequence>MASSEDLIYDSPNWRTATGSRLAAESKKNLLSSPLLSSTKLYKDEGPDVLLNRLAEIDQDNKMKDEAIDSLSYEVKGLEELVKRQEVLIHKLNSESMNANESVIQLKREMETSIDIKSETNPLTAKKQTDLLESLMRVNKQKGRETVSSELYYHVMRLDNESENKNLSKDLRVTEDDLLKLYKESTAIEHSTTSEQKIIILENRVRELIGKLAEMGNENKLLLSIQAAKTNVIQELTEEISKRGATEEHVLELRDKIDFKDSEIADLREELAQTMRIVSVREKEILSLRSVDVGIPYQLWQEDRERMQSQLRNLQNSKLTYEEKIVKQQLQIRTLTERIQNISKSIGTNPTQRQSISPSRVAPRSPSGLSSPKSFRKRPSSLNSPLNSTSDSMGPLKLDFDDDFEERDEVPAPLYKTLENKSKQLESALIERDQRLTEKDEINGLIVIIQMLSKKVDVLTKARSVDTKAWRKREEELEFQLETVKNNMLRMEQELRGQIADRSLAVINLRTKINMMSRSQADEPSQ</sequence>
<evidence type="ECO:0000313" key="4">
    <source>
        <dbReference type="Proteomes" id="UP000241769"/>
    </source>
</evidence>
<comment type="caution">
    <text evidence="3">The sequence shown here is derived from an EMBL/GenBank/DDBJ whole genome shotgun (WGS) entry which is preliminary data.</text>
</comment>
<feature type="region of interest" description="Disordered" evidence="2">
    <location>
        <begin position="343"/>
        <end position="399"/>
    </location>
</feature>
<feature type="coiled-coil region" evidence="1">
    <location>
        <begin position="164"/>
        <end position="218"/>
    </location>
</feature>
<feature type="compositionally biased region" description="Low complexity" evidence="2">
    <location>
        <begin position="380"/>
        <end position="392"/>
    </location>
</feature>
<dbReference type="Proteomes" id="UP000241769">
    <property type="component" value="Unassembled WGS sequence"/>
</dbReference>
<reference evidence="3 4" key="1">
    <citation type="journal article" date="2018" name="Genome Biol. Evol.">
        <title>Multiple Roots of Fruiting Body Formation in Amoebozoa.</title>
        <authorList>
            <person name="Hillmann F."/>
            <person name="Forbes G."/>
            <person name="Novohradska S."/>
            <person name="Ferling I."/>
            <person name="Riege K."/>
            <person name="Groth M."/>
            <person name="Westermann M."/>
            <person name="Marz M."/>
            <person name="Spaller T."/>
            <person name="Winckler T."/>
            <person name="Schaap P."/>
            <person name="Glockner G."/>
        </authorList>
    </citation>
    <scope>NUCLEOTIDE SEQUENCE [LARGE SCALE GENOMIC DNA]</scope>
    <source>
        <strain evidence="3 4">Jena</strain>
    </source>
</reference>
<evidence type="ECO:0000256" key="1">
    <source>
        <dbReference type="SAM" id="Coils"/>
    </source>
</evidence>
<dbReference type="EMBL" id="MDYQ01000131">
    <property type="protein sequence ID" value="PRP81045.1"/>
    <property type="molecule type" value="Genomic_DNA"/>
</dbReference>
<feature type="coiled-coil region" evidence="1">
    <location>
        <begin position="474"/>
        <end position="501"/>
    </location>
</feature>
<protein>
    <submittedName>
        <fullName evidence="3">Viral A-type inclusion protein</fullName>
    </submittedName>
</protein>
<feature type="coiled-coil region" evidence="1">
    <location>
        <begin position="75"/>
        <end position="109"/>
    </location>
</feature>
<evidence type="ECO:0000256" key="2">
    <source>
        <dbReference type="SAM" id="MobiDB-lite"/>
    </source>
</evidence>
<keyword evidence="1" id="KW-0175">Coiled coil</keyword>